<evidence type="ECO:0000256" key="5">
    <source>
        <dbReference type="ARBA" id="ARBA00022857"/>
    </source>
</evidence>
<dbReference type="OrthoDB" id="429813at2759"/>
<evidence type="ECO:0000256" key="6">
    <source>
        <dbReference type="ARBA" id="ARBA00022989"/>
    </source>
</evidence>
<feature type="domain" description="Thioester reductase (TE)" evidence="12">
    <location>
        <begin position="26"/>
        <end position="297"/>
    </location>
</feature>
<dbReference type="Pfam" id="PF07993">
    <property type="entry name" value="NAD_binding_4"/>
    <property type="match status" value="1"/>
</dbReference>
<evidence type="ECO:0000256" key="9">
    <source>
        <dbReference type="ARBA" id="ARBA00052530"/>
    </source>
</evidence>
<dbReference type="GO" id="GO:0080019">
    <property type="term" value="F:alcohol-forming very long-chain fatty acyl-CoA reductase activity"/>
    <property type="evidence" value="ECO:0007669"/>
    <property type="project" value="InterPro"/>
</dbReference>
<dbReference type="GeneID" id="113215495"/>
<dbReference type="FunFam" id="3.40.50.720:FF:000143">
    <property type="entry name" value="Fatty acyl-CoA reductase"/>
    <property type="match status" value="1"/>
</dbReference>
<evidence type="ECO:0000256" key="8">
    <source>
        <dbReference type="ARBA" id="ARBA00023136"/>
    </source>
</evidence>
<sequence>MTRDANLSGRGADDVATFFAGRSALITGATGFMGKVLVEKLLRECPGLDTLYAVIRHKRGKTPADRLAEYVGSQAFDRLRREGLGGRLERLVAVSGDVSSPGLGLSGDDAALLGARVSVVFHCAANVRFDLTLAEAVSLNTVGTRNVLQFAKTIQRLDAFIHVSTAYCHCEEEVLEERTYMTDANPEKVIDMVQWVNPAALADITPKLIGSLPNTYAYSKGLSEQLVTSFSDQLPIGIARPSIVMPAWQEPMPGWVDNLNGPSGLLVAAAKGVVRSMHCKEHYLADLMPVDIVINSIITLAWKVGRTRPTQPLVVNICESGDNPITWGGMLEMCKKESRVTPSEGAVWYPDGSIKDSRWQHVLCVVFFHFLPAYFIDLMMLLTGNRTFMVRLQRRIQGGLQILHYYTTRKWHFRNDSLKALAAELSPEDRKRFQMDVRTVDWPTYFRNYVSGVRNFVLHEDPDATKAVRHHQRLYVLHRVTVTAFYALLAWLVWSVASSVASSNPSRWFSASLGANPISAPI</sequence>
<dbReference type="InterPro" id="IPR033640">
    <property type="entry name" value="FAR_C"/>
</dbReference>
<evidence type="ECO:0000259" key="11">
    <source>
        <dbReference type="Pfam" id="PF03015"/>
    </source>
</evidence>
<dbReference type="InterPro" id="IPR036291">
    <property type="entry name" value="NAD(P)-bd_dom_sf"/>
</dbReference>
<evidence type="ECO:0000313" key="14">
    <source>
        <dbReference type="RefSeq" id="XP_026290911.1"/>
    </source>
</evidence>
<dbReference type="GO" id="GO:0005777">
    <property type="term" value="C:peroxisome"/>
    <property type="evidence" value="ECO:0007669"/>
    <property type="project" value="TreeGrafter"/>
</dbReference>
<evidence type="ECO:0000256" key="4">
    <source>
        <dbReference type="ARBA" id="ARBA00022692"/>
    </source>
</evidence>
<feature type="domain" description="Fatty acyl-CoA reductase C-terminal" evidence="11">
    <location>
        <begin position="368"/>
        <end position="460"/>
    </location>
</feature>
<dbReference type="KEGG" id="foc:113215495"/>
<name>A0A6J1TJA8_FRAOC</name>
<dbReference type="SUPFAM" id="SSF51735">
    <property type="entry name" value="NAD(P)-binding Rossmann-fold domains"/>
    <property type="match status" value="1"/>
</dbReference>
<evidence type="ECO:0000256" key="10">
    <source>
        <dbReference type="RuleBase" id="RU363097"/>
    </source>
</evidence>
<keyword evidence="13" id="KW-1185">Reference proteome</keyword>
<dbReference type="GO" id="GO:0035336">
    <property type="term" value="P:long-chain fatty-acyl-CoA metabolic process"/>
    <property type="evidence" value="ECO:0007669"/>
    <property type="project" value="TreeGrafter"/>
</dbReference>
<comment type="function">
    <text evidence="10">Catalyzes the reduction of fatty acyl-CoA to fatty alcohols.</text>
</comment>
<keyword evidence="10" id="KW-0560">Oxidoreductase</keyword>
<reference evidence="14" key="1">
    <citation type="submission" date="2025-08" db="UniProtKB">
        <authorList>
            <consortium name="RefSeq"/>
        </authorList>
    </citation>
    <scope>IDENTIFICATION</scope>
    <source>
        <tissue evidence="14">Whole organism</tissue>
    </source>
</reference>
<dbReference type="GO" id="GO:0102965">
    <property type="term" value="F:alcohol-forming long-chain fatty acyl-CoA reductase activity"/>
    <property type="evidence" value="ECO:0007669"/>
    <property type="project" value="UniProtKB-EC"/>
</dbReference>
<keyword evidence="6 10" id="KW-1133">Transmembrane helix</keyword>
<evidence type="ECO:0000313" key="13">
    <source>
        <dbReference type="Proteomes" id="UP000504606"/>
    </source>
</evidence>
<dbReference type="PANTHER" id="PTHR11011:SF118">
    <property type="entry name" value="FATTY ACYL-COA REDUCTASE"/>
    <property type="match status" value="1"/>
</dbReference>
<evidence type="ECO:0000259" key="12">
    <source>
        <dbReference type="Pfam" id="PF07993"/>
    </source>
</evidence>
<organism evidence="13 14">
    <name type="scientific">Frankliniella occidentalis</name>
    <name type="common">Western flower thrips</name>
    <name type="synonym">Euthrips occidentalis</name>
    <dbReference type="NCBI Taxonomy" id="133901"/>
    <lineage>
        <taxon>Eukaryota</taxon>
        <taxon>Metazoa</taxon>
        <taxon>Ecdysozoa</taxon>
        <taxon>Arthropoda</taxon>
        <taxon>Hexapoda</taxon>
        <taxon>Insecta</taxon>
        <taxon>Pterygota</taxon>
        <taxon>Neoptera</taxon>
        <taxon>Paraneoptera</taxon>
        <taxon>Thysanoptera</taxon>
        <taxon>Terebrantia</taxon>
        <taxon>Thripoidea</taxon>
        <taxon>Thripidae</taxon>
        <taxon>Frankliniella</taxon>
    </lineage>
</organism>
<dbReference type="RefSeq" id="XP_026290911.1">
    <property type="nucleotide sequence ID" value="XM_026435126.2"/>
</dbReference>
<evidence type="ECO:0000256" key="7">
    <source>
        <dbReference type="ARBA" id="ARBA00023098"/>
    </source>
</evidence>
<dbReference type="CDD" id="cd05236">
    <property type="entry name" value="FAR-N_SDR_e"/>
    <property type="match status" value="1"/>
</dbReference>
<proteinExistence type="inferred from homology"/>
<comment type="similarity">
    <text evidence="2 10">Belongs to the fatty acyl-CoA reductase family.</text>
</comment>
<keyword evidence="4 10" id="KW-0812">Transmembrane</keyword>
<keyword evidence="5 10" id="KW-0521">NADP</keyword>
<evidence type="ECO:0000256" key="3">
    <source>
        <dbReference type="ARBA" id="ARBA00022516"/>
    </source>
</evidence>
<protein>
    <recommendedName>
        <fullName evidence="10">Fatty acyl-CoA reductase</fullName>
        <ecNumber evidence="10">1.2.1.84</ecNumber>
    </recommendedName>
</protein>
<dbReference type="EC" id="1.2.1.84" evidence="10"/>
<dbReference type="GO" id="GO:0016020">
    <property type="term" value="C:membrane"/>
    <property type="evidence" value="ECO:0007669"/>
    <property type="project" value="UniProtKB-SubCell"/>
</dbReference>
<keyword evidence="8 10" id="KW-0472">Membrane</keyword>
<feature type="transmembrane region" description="Helical" evidence="10">
    <location>
        <begin position="359"/>
        <end position="382"/>
    </location>
</feature>
<keyword evidence="3 10" id="KW-0444">Lipid biosynthesis</keyword>
<dbReference type="InterPro" id="IPR026055">
    <property type="entry name" value="FAR"/>
</dbReference>
<dbReference type="Gene3D" id="3.40.50.720">
    <property type="entry name" value="NAD(P)-binding Rossmann-like Domain"/>
    <property type="match status" value="1"/>
</dbReference>
<gene>
    <name evidence="14" type="primary">LOC113215495</name>
</gene>
<dbReference type="InterPro" id="IPR013120">
    <property type="entry name" value="FAR_NAD-bd"/>
</dbReference>
<comment type="catalytic activity">
    <reaction evidence="9 10">
        <text>a long-chain fatty acyl-CoA + 2 NADPH + 2 H(+) = a long-chain primary fatty alcohol + 2 NADP(+) + CoA</text>
        <dbReference type="Rhea" id="RHEA:52716"/>
        <dbReference type="ChEBI" id="CHEBI:15378"/>
        <dbReference type="ChEBI" id="CHEBI:57287"/>
        <dbReference type="ChEBI" id="CHEBI:57783"/>
        <dbReference type="ChEBI" id="CHEBI:58349"/>
        <dbReference type="ChEBI" id="CHEBI:77396"/>
        <dbReference type="ChEBI" id="CHEBI:83139"/>
        <dbReference type="EC" id="1.2.1.84"/>
    </reaction>
</comment>
<evidence type="ECO:0000256" key="1">
    <source>
        <dbReference type="ARBA" id="ARBA00004141"/>
    </source>
</evidence>
<accession>A0A6J1TJA8</accession>
<feature type="transmembrane region" description="Helical" evidence="10">
    <location>
        <begin position="476"/>
        <end position="497"/>
    </location>
</feature>
<dbReference type="Pfam" id="PF03015">
    <property type="entry name" value="Sterile"/>
    <property type="match status" value="1"/>
</dbReference>
<dbReference type="CDD" id="cd09071">
    <property type="entry name" value="FAR_C"/>
    <property type="match status" value="1"/>
</dbReference>
<keyword evidence="7 10" id="KW-0443">Lipid metabolism</keyword>
<evidence type="ECO:0000256" key="2">
    <source>
        <dbReference type="ARBA" id="ARBA00005928"/>
    </source>
</evidence>
<dbReference type="AlphaFoldDB" id="A0A6J1TJA8"/>
<comment type="subcellular location">
    <subcellularLocation>
        <location evidence="1">Membrane</location>
        <topology evidence="1">Multi-pass membrane protein</topology>
    </subcellularLocation>
</comment>
<dbReference type="PANTHER" id="PTHR11011">
    <property type="entry name" value="MALE STERILITY PROTEIN 2-RELATED"/>
    <property type="match status" value="1"/>
</dbReference>
<dbReference type="Proteomes" id="UP000504606">
    <property type="component" value="Unplaced"/>
</dbReference>